<dbReference type="EMBL" id="JRKL02000940">
    <property type="protein sequence ID" value="KAF3967166.1"/>
    <property type="molecule type" value="Genomic_DNA"/>
</dbReference>
<evidence type="ECO:0000256" key="5">
    <source>
        <dbReference type="SAM" id="MobiDB-lite"/>
    </source>
</evidence>
<evidence type="ECO:0000256" key="1">
    <source>
        <dbReference type="ARBA" id="ARBA00022741"/>
    </source>
</evidence>
<accession>A0A8J4W1T5</accession>
<evidence type="ECO:0000259" key="8">
    <source>
        <dbReference type="Pfam" id="PF20073"/>
    </source>
</evidence>
<dbReference type="Pfam" id="PF20073">
    <property type="entry name" value="DUF6469"/>
    <property type="match status" value="1"/>
</dbReference>
<dbReference type="InterPro" id="IPR041679">
    <property type="entry name" value="DNA2/NAM7-like_C"/>
</dbReference>
<dbReference type="GO" id="GO:0005694">
    <property type="term" value="C:chromosome"/>
    <property type="evidence" value="ECO:0007669"/>
    <property type="project" value="UniProtKB-ARBA"/>
</dbReference>
<reference evidence="9" key="1">
    <citation type="submission" date="2020-03" db="EMBL/GenBank/DDBJ databases">
        <title>Castanea mollissima Vanexum genome sequencing.</title>
        <authorList>
            <person name="Staton M."/>
        </authorList>
    </citation>
    <scope>NUCLEOTIDE SEQUENCE</scope>
    <source>
        <tissue evidence="9">Leaf</tissue>
    </source>
</reference>
<dbReference type="InterPro" id="IPR027417">
    <property type="entry name" value="P-loop_NTPase"/>
</dbReference>
<feature type="region of interest" description="Disordered" evidence="5">
    <location>
        <begin position="335"/>
        <end position="367"/>
    </location>
</feature>
<evidence type="ECO:0008006" key="11">
    <source>
        <dbReference type="Google" id="ProtNLM"/>
    </source>
</evidence>
<dbReference type="OrthoDB" id="6513042at2759"/>
<evidence type="ECO:0000259" key="6">
    <source>
        <dbReference type="Pfam" id="PF13086"/>
    </source>
</evidence>
<dbReference type="GO" id="GO:0005524">
    <property type="term" value="F:ATP binding"/>
    <property type="evidence" value="ECO:0007669"/>
    <property type="project" value="UniProtKB-KW"/>
</dbReference>
<name>A0A8J4W1T5_9ROSI</name>
<feature type="region of interest" description="Disordered" evidence="5">
    <location>
        <begin position="380"/>
        <end position="420"/>
    </location>
</feature>
<dbReference type="Pfam" id="PF13086">
    <property type="entry name" value="AAA_11"/>
    <property type="match status" value="2"/>
</dbReference>
<dbReference type="InterPro" id="IPR045055">
    <property type="entry name" value="DNA2/NAM7-like"/>
</dbReference>
<evidence type="ECO:0000259" key="7">
    <source>
        <dbReference type="Pfam" id="PF13087"/>
    </source>
</evidence>
<gene>
    <name evidence="9" type="ORF">CMV_008815</name>
</gene>
<keyword evidence="3" id="KW-0347">Helicase</keyword>
<dbReference type="PANTHER" id="PTHR10887">
    <property type="entry name" value="DNA2/NAM7 HELICASE FAMILY"/>
    <property type="match status" value="1"/>
</dbReference>
<evidence type="ECO:0000313" key="9">
    <source>
        <dbReference type="EMBL" id="KAF3967166.1"/>
    </source>
</evidence>
<keyword evidence="4" id="KW-0067">ATP-binding</keyword>
<feature type="compositionally biased region" description="Basic and acidic residues" evidence="5">
    <location>
        <begin position="388"/>
        <end position="416"/>
    </location>
</feature>
<dbReference type="AlphaFoldDB" id="A0A8J4W1T5"/>
<organism evidence="9 10">
    <name type="scientific">Castanea mollissima</name>
    <name type="common">Chinese chestnut</name>
    <dbReference type="NCBI Taxonomy" id="60419"/>
    <lineage>
        <taxon>Eukaryota</taxon>
        <taxon>Viridiplantae</taxon>
        <taxon>Streptophyta</taxon>
        <taxon>Embryophyta</taxon>
        <taxon>Tracheophyta</taxon>
        <taxon>Spermatophyta</taxon>
        <taxon>Magnoliopsida</taxon>
        <taxon>eudicotyledons</taxon>
        <taxon>Gunneridae</taxon>
        <taxon>Pentapetalae</taxon>
        <taxon>rosids</taxon>
        <taxon>fabids</taxon>
        <taxon>Fagales</taxon>
        <taxon>Fagaceae</taxon>
        <taxon>Castanea</taxon>
    </lineage>
</organism>
<comment type="caution">
    <text evidence="9">The sequence shown here is derived from an EMBL/GenBank/DDBJ whole genome shotgun (WGS) entry which is preliminary data.</text>
</comment>
<dbReference type="Gene3D" id="3.40.50.300">
    <property type="entry name" value="P-loop containing nucleotide triphosphate hydrolases"/>
    <property type="match status" value="2"/>
</dbReference>
<dbReference type="CDD" id="cd18808">
    <property type="entry name" value="SF1_C_Upf1"/>
    <property type="match status" value="1"/>
</dbReference>
<dbReference type="InterPro" id="IPR041677">
    <property type="entry name" value="DNA2/NAM7_AAA_11"/>
</dbReference>
<dbReference type="InterPro" id="IPR047187">
    <property type="entry name" value="SF1_C_Upf1"/>
</dbReference>
<dbReference type="PANTHER" id="PTHR10887:SF522">
    <property type="entry name" value="P-LOOP CONTAINING NUCLEOSIDE TRIPHOSPHATE HYDROLASES SUPERFAMILY PROTEIN"/>
    <property type="match status" value="1"/>
</dbReference>
<keyword evidence="1" id="KW-0547">Nucleotide-binding</keyword>
<dbReference type="Pfam" id="PF13087">
    <property type="entry name" value="AAA_12"/>
    <property type="match status" value="1"/>
</dbReference>
<proteinExistence type="predicted"/>
<evidence type="ECO:0000313" key="10">
    <source>
        <dbReference type="Proteomes" id="UP000737018"/>
    </source>
</evidence>
<feature type="domain" description="DNA2/NAM7 helicase helicase" evidence="6">
    <location>
        <begin position="535"/>
        <end position="612"/>
    </location>
</feature>
<sequence>MEKTAEKKREFPAGRGLIDLVFSWSIEDVLNEDLYQNQKNGGYEPMAGDIIALTNVRSKYVKDLDRPNRPFLLAFIYRVNLKDDRFLSILASKPILAEEQESKKRETLYAICLINLTTNIRIWRALHSQLEGKNLDIIGKVLQPNSAEAKICTSCISTNNCSTTYADVRSRICSSDLNDSQKNAVLSCLETRKCNHQNTVKLIWGPPGTGKTKTVGCLLFCLLRMKCRTLTCAPTNTAVLEVTQRLLKNVTDSLEYDTYGLGDILLFGNGERMKIGDRHDLLDVFLDNRVTILYECLLSSTGWKDTLLSMITLLNEPKQQYHLYLKNRRVEDLEENINEGKSKNKGIDRNQGKEVDDQSSKDKKSKKNLKKVIIQTLTENKSKKKQKEKVPSWKEKGLEHEEKPREDSSSQEKKNEGQVANEYDNPLTFEEFVKKRFNCISKRLTFFMENLYTHLPTSFISLEVVKKMIKALDLLKSLETVLCAVSVTDKGLLEKVFRKNAGRGLGHLRELSIVRNECLLILRSLPQKFHVPNFKDEDAIKKFCLQNSCLIFCTASSSAKVHEVKTDLELLVIDEAAQLKECESTIPLQLPGLRHAILIGDERQLPAMVKSKISEEAEFGRSLFQRLVLIGHKKHILNVQYRMHPSISLFPNRMFYENHILDGHNVKGKSYERRFIQGKMYGSYSFISVAHGKEELDNSHSLQNMVEAAVASEIVSSLCKESVRTKKKVRVGIISPYKAQVLAIGEKVKNYSADPNDDFSICVRSVDGFQGGEEDVIIISTVRCNQNGIVGFLKNHQRTNVALTRARYCLWILGNEATLTKRNTIWKELVIDAKKRRCFYNAHEDKGLAQAITVALVGCNQMHILLNMGSFLFRKARWMVSFSKDFLKSMSRLKDAETCTKVLTLLENLANGWRQPQSKKNLYVHHGASSQLLEQYKVKGLLHLVWTVDILKENSNYIQILKVWDILPLSEMPKLANQLDVLFENYTLEKINHCKHKSLSGCLVVPMRWPVNSSSCPEADPVLPLSEPLASLSLRDESESSSTTNVISSKHTTGRSVVTNKWVRKLWDD</sequence>
<dbReference type="GO" id="GO:0016787">
    <property type="term" value="F:hydrolase activity"/>
    <property type="evidence" value="ECO:0007669"/>
    <property type="project" value="UniProtKB-KW"/>
</dbReference>
<evidence type="ECO:0000256" key="4">
    <source>
        <dbReference type="ARBA" id="ARBA00022840"/>
    </source>
</evidence>
<dbReference type="GO" id="GO:0004386">
    <property type="term" value="F:helicase activity"/>
    <property type="evidence" value="ECO:0007669"/>
    <property type="project" value="UniProtKB-KW"/>
</dbReference>
<dbReference type="SUPFAM" id="SSF52540">
    <property type="entry name" value="P-loop containing nucleoside triphosphate hydrolases"/>
    <property type="match status" value="1"/>
</dbReference>
<feature type="domain" description="DNA2/NAM7 helicase helicase" evidence="6">
    <location>
        <begin position="176"/>
        <end position="386"/>
    </location>
</feature>
<evidence type="ECO:0000256" key="3">
    <source>
        <dbReference type="ARBA" id="ARBA00022806"/>
    </source>
</evidence>
<feature type="compositionally biased region" description="Basic and acidic residues" evidence="5">
    <location>
        <begin position="338"/>
        <end position="362"/>
    </location>
</feature>
<protein>
    <recommendedName>
        <fullName evidence="11">Helicase MAGATAMA 3</fullName>
    </recommendedName>
</protein>
<dbReference type="Proteomes" id="UP000737018">
    <property type="component" value="Unassembled WGS sequence"/>
</dbReference>
<dbReference type="FunFam" id="3.40.50.300:FF:000326">
    <property type="entry name" value="P-loop containing nucleoside triphosphate hydrolase"/>
    <property type="match status" value="1"/>
</dbReference>
<keyword evidence="2" id="KW-0378">Hydrolase</keyword>
<feature type="domain" description="DNA2/NAM7 helicase-like C-terminal" evidence="7">
    <location>
        <begin position="620"/>
        <end position="816"/>
    </location>
</feature>
<dbReference type="InterPro" id="IPR045529">
    <property type="entry name" value="DUF6469"/>
</dbReference>
<evidence type="ECO:0000256" key="2">
    <source>
        <dbReference type="ARBA" id="ARBA00022801"/>
    </source>
</evidence>
<feature type="domain" description="DUF6469" evidence="8">
    <location>
        <begin position="35"/>
        <end position="128"/>
    </location>
</feature>
<keyword evidence="10" id="KW-1185">Reference proteome</keyword>